<dbReference type="RefSeq" id="WP_072838213.1">
    <property type="nucleotide sequence ID" value="NZ_FQVF01000003.1"/>
</dbReference>
<protein>
    <recommendedName>
        <fullName evidence="1">DSBA-like thioredoxin domain-containing protein</fullName>
    </recommendedName>
</protein>
<evidence type="ECO:0000313" key="3">
    <source>
        <dbReference type="Proteomes" id="UP000184517"/>
    </source>
</evidence>
<proteinExistence type="predicted"/>
<dbReference type="Gene3D" id="3.40.30.10">
    <property type="entry name" value="Glutaredoxin"/>
    <property type="match status" value="1"/>
</dbReference>
<dbReference type="PANTHER" id="PTHR13887">
    <property type="entry name" value="GLUTATHIONE S-TRANSFERASE KAPPA"/>
    <property type="match status" value="1"/>
</dbReference>
<keyword evidence="3" id="KW-1185">Reference proteome</keyword>
<sequence length="206" mass="23128">MVKVHYFFDPMCGWCYGATALVEILAEVPEFEITYHPGGMIPKRAIDPSFRQHILQADSQIATMTKAHFGDAYKARVAGAGDFIVDSYSTTRAFLVGQDMGIEAHKMLAAIQKAHYQDGKHLDELNVLADLAVSMGLDKTTWNEKMAGSEANMMNQVEESHQLMGQMQVSGYPTFIIEKDNRLMRLPHSNYYGKAEEWKNYLAGLV</sequence>
<dbReference type="STRING" id="1122206.SAMN02745753_00568"/>
<dbReference type="GO" id="GO:0016491">
    <property type="term" value="F:oxidoreductase activity"/>
    <property type="evidence" value="ECO:0007669"/>
    <property type="project" value="InterPro"/>
</dbReference>
<dbReference type="PANTHER" id="PTHR13887:SF51">
    <property type="entry name" value="DSBA FAMILY PROTEIN"/>
    <property type="match status" value="1"/>
</dbReference>
<gene>
    <name evidence="2" type="ORF">SAMN02745753_00568</name>
</gene>
<reference evidence="3" key="1">
    <citation type="submission" date="2016-11" db="EMBL/GenBank/DDBJ databases">
        <authorList>
            <person name="Varghese N."/>
            <person name="Submissions S."/>
        </authorList>
    </citation>
    <scope>NUCLEOTIDE SEQUENCE [LARGE SCALE GENOMIC DNA]</scope>
    <source>
        <strain evidence="3">DSM 16579</strain>
    </source>
</reference>
<name>A0A1M4V5Q3_9GAMM</name>
<feature type="domain" description="DSBA-like thioredoxin" evidence="1">
    <location>
        <begin position="4"/>
        <end position="180"/>
    </location>
</feature>
<dbReference type="Pfam" id="PF01323">
    <property type="entry name" value="DSBA"/>
    <property type="match status" value="1"/>
</dbReference>
<evidence type="ECO:0000259" key="1">
    <source>
        <dbReference type="Pfam" id="PF01323"/>
    </source>
</evidence>
<dbReference type="CDD" id="cd03025">
    <property type="entry name" value="DsbA_FrnE_like"/>
    <property type="match status" value="1"/>
</dbReference>
<accession>A0A1M4V5Q3</accession>
<dbReference type="Proteomes" id="UP000184517">
    <property type="component" value="Unassembled WGS sequence"/>
</dbReference>
<dbReference type="SUPFAM" id="SSF52833">
    <property type="entry name" value="Thioredoxin-like"/>
    <property type="match status" value="1"/>
</dbReference>
<evidence type="ECO:0000313" key="2">
    <source>
        <dbReference type="EMBL" id="SHE64321.1"/>
    </source>
</evidence>
<dbReference type="InterPro" id="IPR036249">
    <property type="entry name" value="Thioredoxin-like_sf"/>
</dbReference>
<dbReference type="InterPro" id="IPR001853">
    <property type="entry name" value="DSBA-like_thioredoxin_dom"/>
</dbReference>
<dbReference type="AlphaFoldDB" id="A0A1M4V5Q3"/>
<dbReference type="OrthoDB" id="9813770at2"/>
<organism evidence="2 3">
    <name type="scientific">Marinomonas polaris DSM 16579</name>
    <dbReference type="NCBI Taxonomy" id="1122206"/>
    <lineage>
        <taxon>Bacteria</taxon>
        <taxon>Pseudomonadati</taxon>
        <taxon>Pseudomonadota</taxon>
        <taxon>Gammaproteobacteria</taxon>
        <taxon>Oceanospirillales</taxon>
        <taxon>Oceanospirillaceae</taxon>
        <taxon>Marinomonas</taxon>
    </lineage>
</organism>
<dbReference type="EMBL" id="FQVF01000003">
    <property type="protein sequence ID" value="SHE64321.1"/>
    <property type="molecule type" value="Genomic_DNA"/>
</dbReference>